<dbReference type="PANTHER" id="PTHR43975">
    <property type="entry name" value="ZGC:101858"/>
    <property type="match status" value="1"/>
</dbReference>
<dbReference type="SUPFAM" id="SSF51735">
    <property type="entry name" value="NAD(P)-binding Rossmann-fold domains"/>
    <property type="match status" value="1"/>
</dbReference>
<dbReference type="PANTHER" id="PTHR43975:SF2">
    <property type="entry name" value="EG:BACR7A4.14 PROTEIN-RELATED"/>
    <property type="match status" value="1"/>
</dbReference>
<dbReference type="Pfam" id="PF13561">
    <property type="entry name" value="adh_short_C2"/>
    <property type="match status" value="1"/>
</dbReference>
<dbReference type="CDD" id="cd05233">
    <property type="entry name" value="SDR_c"/>
    <property type="match status" value="1"/>
</dbReference>
<evidence type="ECO:0000259" key="1">
    <source>
        <dbReference type="SMART" id="SM00822"/>
    </source>
</evidence>
<sequence length="254" mass="26104">MARLENRIALITGATSGIGESIALAFAKEGATVIICGRREDKGNAIASAIAADGGNATFRKCDVSDEAAVAALMSEIDATHGRLDIVVNNAGTAPAGNLEQMTMDTWTAVIASNVTSIFLVTKHAIPLLRKSKTANIINLGSTFGVVGAGGSVAYAMTKAAAISMTKSLAIELAVDGIRVNALCPGATATPFLFDWAEETGNAAGTMEWLVNHHPIGRISQPEEQATAAVFLASDDASFVTGHALLVDGGYTAQ</sequence>
<organism evidence="2">
    <name type="scientific">freshwater metagenome</name>
    <dbReference type="NCBI Taxonomy" id="449393"/>
    <lineage>
        <taxon>unclassified sequences</taxon>
        <taxon>metagenomes</taxon>
        <taxon>ecological metagenomes</taxon>
    </lineage>
</organism>
<dbReference type="EMBL" id="CAFBMR010000078">
    <property type="protein sequence ID" value="CAB4923269.1"/>
    <property type="molecule type" value="Genomic_DNA"/>
</dbReference>
<dbReference type="PROSITE" id="PS00061">
    <property type="entry name" value="ADH_SHORT"/>
    <property type="match status" value="1"/>
</dbReference>
<dbReference type="InterPro" id="IPR020904">
    <property type="entry name" value="Sc_DH/Rdtase_CS"/>
</dbReference>
<dbReference type="InterPro" id="IPR057326">
    <property type="entry name" value="KR_dom"/>
</dbReference>
<dbReference type="NCBIfam" id="NF005559">
    <property type="entry name" value="PRK07231.1"/>
    <property type="match status" value="1"/>
</dbReference>
<dbReference type="InterPro" id="IPR002347">
    <property type="entry name" value="SDR_fam"/>
</dbReference>
<dbReference type="PRINTS" id="PR00080">
    <property type="entry name" value="SDRFAMILY"/>
</dbReference>
<dbReference type="SMART" id="SM00822">
    <property type="entry name" value="PKS_KR"/>
    <property type="match status" value="1"/>
</dbReference>
<gene>
    <name evidence="2" type="ORF">UFOPK3610_01535</name>
</gene>
<dbReference type="PRINTS" id="PR00081">
    <property type="entry name" value="GDHRDH"/>
</dbReference>
<protein>
    <submittedName>
        <fullName evidence="2">Unannotated protein</fullName>
    </submittedName>
</protein>
<accession>A0A6J7HYN4</accession>
<dbReference type="AlphaFoldDB" id="A0A6J7HYN4"/>
<name>A0A6J7HYN4_9ZZZZ</name>
<reference evidence="2" key="1">
    <citation type="submission" date="2020-05" db="EMBL/GenBank/DDBJ databases">
        <authorList>
            <person name="Chiriac C."/>
            <person name="Salcher M."/>
            <person name="Ghai R."/>
            <person name="Kavagutti S V."/>
        </authorList>
    </citation>
    <scope>NUCLEOTIDE SEQUENCE</scope>
</reference>
<dbReference type="FunFam" id="3.40.50.720:FF:000084">
    <property type="entry name" value="Short-chain dehydrogenase reductase"/>
    <property type="match status" value="1"/>
</dbReference>
<proteinExistence type="predicted"/>
<dbReference type="Gene3D" id="3.40.50.720">
    <property type="entry name" value="NAD(P)-binding Rossmann-like Domain"/>
    <property type="match status" value="1"/>
</dbReference>
<dbReference type="InterPro" id="IPR036291">
    <property type="entry name" value="NAD(P)-bd_dom_sf"/>
</dbReference>
<evidence type="ECO:0000313" key="2">
    <source>
        <dbReference type="EMBL" id="CAB4923269.1"/>
    </source>
</evidence>
<feature type="domain" description="Ketoreductase" evidence="1">
    <location>
        <begin position="7"/>
        <end position="186"/>
    </location>
</feature>